<comment type="caution">
    <text evidence="3">The sequence shown here is derived from an EMBL/GenBank/DDBJ whole genome shotgun (WGS) entry which is preliminary data.</text>
</comment>
<gene>
    <name evidence="3" type="ORF">COU48_02735</name>
</gene>
<sequence>MTYNIHPIFVHFPIALLLIYSIIKILPFKKWFPDVSWKHIEVVLLGLGVFGAFVASSTGEIAEHLTRLNRQLVEMHSTFASISTWLYGLLLLGEFLYFLTPYFITKFNSSKIVGFLLFVQKILINNVLSKIMAFLGLIAISTTGLLGGVMVFGTSSDPLASIVLNILGLNF</sequence>
<dbReference type="EMBL" id="PFCP01000064">
    <property type="protein sequence ID" value="PIR68687.1"/>
    <property type="molecule type" value="Genomic_DNA"/>
</dbReference>
<dbReference type="InterPro" id="IPR019251">
    <property type="entry name" value="DUF2231_TM"/>
</dbReference>
<keyword evidence="1" id="KW-0472">Membrane</keyword>
<feature type="domain" description="DUF2231" evidence="2">
    <location>
        <begin position="4"/>
        <end position="92"/>
    </location>
</feature>
<feature type="transmembrane region" description="Helical" evidence="1">
    <location>
        <begin position="40"/>
        <end position="59"/>
    </location>
</feature>
<feature type="transmembrane region" description="Helical" evidence="1">
    <location>
        <begin position="79"/>
        <end position="100"/>
    </location>
</feature>
<reference evidence="4" key="1">
    <citation type="submission" date="2017-09" db="EMBL/GenBank/DDBJ databases">
        <title>Depth-based differentiation of microbial function through sediment-hosted aquifers and enrichment of novel symbionts in the deep terrestrial subsurface.</title>
        <authorList>
            <person name="Probst A.J."/>
            <person name="Ladd B."/>
            <person name="Jarett J.K."/>
            <person name="Geller-Mcgrath D.E."/>
            <person name="Sieber C.M.K."/>
            <person name="Emerson J.B."/>
            <person name="Anantharaman K."/>
            <person name="Thomas B.C."/>
            <person name="Malmstrom R."/>
            <person name="Stieglmeier M."/>
            <person name="Klingl A."/>
            <person name="Woyke T."/>
            <person name="Ryan C.M."/>
            <person name="Banfield J.F."/>
        </authorList>
    </citation>
    <scope>NUCLEOTIDE SEQUENCE [LARGE SCALE GENOMIC DNA]</scope>
</reference>
<feature type="transmembrane region" description="Helical" evidence="1">
    <location>
        <begin position="134"/>
        <end position="152"/>
    </location>
</feature>
<dbReference type="Proteomes" id="UP000228613">
    <property type="component" value="Unassembled WGS sequence"/>
</dbReference>
<keyword evidence="1" id="KW-0812">Transmembrane</keyword>
<dbReference type="AlphaFoldDB" id="A0A2J0JHC5"/>
<evidence type="ECO:0000313" key="4">
    <source>
        <dbReference type="Proteomes" id="UP000228613"/>
    </source>
</evidence>
<dbReference type="Pfam" id="PF09990">
    <property type="entry name" value="DUF2231"/>
    <property type="match status" value="1"/>
</dbReference>
<evidence type="ECO:0000259" key="2">
    <source>
        <dbReference type="Pfam" id="PF09990"/>
    </source>
</evidence>
<keyword evidence="1" id="KW-1133">Transmembrane helix</keyword>
<organism evidence="3 4">
    <name type="scientific">Candidatus Nomurabacteria bacterium CG10_big_fil_rev_8_21_14_0_10_03_31_7</name>
    <dbReference type="NCBI Taxonomy" id="1974730"/>
    <lineage>
        <taxon>Bacteria</taxon>
        <taxon>Candidatus Nomuraibacteriota</taxon>
    </lineage>
</organism>
<name>A0A2J0JHC5_9BACT</name>
<evidence type="ECO:0000313" key="3">
    <source>
        <dbReference type="EMBL" id="PIR68687.1"/>
    </source>
</evidence>
<feature type="transmembrane region" description="Helical" evidence="1">
    <location>
        <begin position="6"/>
        <end position="28"/>
    </location>
</feature>
<proteinExistence type="predicted"/>
<evidence type="ECO:0000256" key="1">
    <source>
        <dbReference type="SAM" id="Phobius"/>
    </source>
</evidence>
<accession>A0A2J0JHC5</accession>
<protein>
    <recommendedName>
        <fullName evidence="2">DUF2231 domain-containing protein</fullName>
    </recommendedName>
</protein>